<feature type="compositionally biased region" description="Low complexity" evidence="1">
    <location>
        <begin position="213"/>
        <end position="222"/>
    </location>
</feature>
<evidence type="ECO:0000313" key="3">
    <source>
        <dbReference type="Proteomes" id="UP000712600"/>
    </source>
</evidence>
<sequence length="313" mass="34350">MVLKSAKNGDIGELSESDEGELMEPDQENKDAAEWTNLGEELEAVDSELNLSKGGHEEQTEMEPDQNLASCWTGPITRSRFKAQREALQHLIKYVGTKPEGEIQDKPAWSRSLSNRELVASKDIPRPSSSSDPGREAYPGQYQVITMADDDARRDGEAVDEPVVQQIRLDQLHFEAMIAEITRRMQRVNQVNVDLPGNDLAAGVAAGRVRMRASRGAPAGGEAAHDDSAEESEGASIASESRSLSNRVLVASKDNPRPSPSSDPGREAYPRLYQVIAMADDDARRDGEAVDEPVVQQIRLDQLQFEAMIAEIT</sequence>
<evidence type="ECO:0000313" key="2">
    <source>
        <dbReference type="EMBL" id="KAF3485157.1"/>
    </source>
</evidence>
<feature type="region of interest" description="Disordered" evidence="1">
    <location>
        <begin position="46"/>
        <end position="72"/>
    </location>
</feature>
<feature type="region of interest" description="Disordered" evidence="1">
    <location>
        <begin position="213"/>
        <end position="269"/>
    </location>
</feature>
<evidence type="ECO:0000256" key="1">
    <source>
        <dbReference type="SAM" id="MobiDB-lite"/>
    </source>
</evidence>
<dbReference type="AlphaFoldDB" id="A0A8S9MW70"/>
<feature type="region of interest" description="Disordered" evidence="1">
    <location>
        <begin position="1"/>
        <end position="32"/>
    </location>
</feature>
<comment type="caution">
    <text evidence="2">The sequence shown here is derived from an EMBL/GenBank/DDBJ whole genome shotgun (WGS) entry which is preliminary data.</text>
</comment>
<name>A0A8S9MW70_BRACR</name>
<reference evidence="2" key="1">
    <citation type="submission" date="2019-12" db="EMBL/GenBank/DDBJ databases">
        <title>Genome sequencing and annotation of Brassica cretica.</title>
        <authorList>
            <person name="Studholme D.J."/>
            <person name="Sarris P."/>
        </authorList>
    </citation>
    <scope>NUCLEOTIDE SEQUENCE</scope>
    <source>
        <strain evidence="2">PFS-109/04</strain>
        <tissue evidence="2">Leaf</tissue>
    </source>
</reference>
<protein>
    <submittedName>
        <fullName evidence="2">Uncharacterized protein</fullName>
    </submittedName>
</protein>
<accession>A0A8S9MW70</accession>
<dbReference type="EMBL" id="QGKX02002183">
    <property type="protein sequence ID" value="KAF3485157.1"/>
    <property type="molecule type" value="Genomic_DNA"/>
</dbReference>
<proteinExistence type="predicted"/>
<dbReference type="Proteomes" id="UP000712600">
    <property type="component" value="Unassembled WGS sequence"/>
</dbReference>
<feature type="compositionally biased region" description="Acidic residues" evidence="1">
    <location>
        <begin position="13"/>
        <end position="26"/>
    </location>
</feature>
<gene>
    <name evidence="2" type="ORF">F2Q69_00053165</name>
</gene>
<organism evidence="2 3">
    <name type="scientific">Brassica cretica</name>
    <name type="common">Mustard</name>
    <dbReference type="NCBI Taxonomy" id="69181"/>
    <lineage>
        <taxon>Eukaryota</taxon>
        <taxon>Viridiplantae</taxon>
        <taxon>Streptophyta</taxon>
        <taxon>Embryophyta</taxon>
        <taxon>Tracheophyta</taxon>
        <taxon>Spermatophyta</taxon>
        <taxon>Magnoliopsida</taxon>
        <taxon>eudicotyledons</taxon>
        <taxon>Gunneridae</taxon>
        <taxon>Pentapetalae</taxon>
        <taxon>rosids</taxon>
        <taxon>malvids</taxon>
        <taxon>Brassicales</taxon>
        <taxon>Brassicaceae</taxon>
        <taxon>Brassiceae</taxon>
        <taxon>Brassica</taxon>
    </lineage>
</organism>
<feature type="region of interest" description="Disordered" evidence="1">
    <location>
        <begin position="114"/>
        <end position="138"/>
    </location>
</feature>